<dbReference type="InterPro" id="IPR052854">
    <property type="entry name" value="Serpentine_rcpt_epsilon"/>
</dbReference>
<keyword evidence="4" id="KW-1185">Reference proteome</keyword>
<feature type="transmembrane region" description="Helical" evidence="2">
    <location>
        <begin position="116"/>
        <end position="134"/>
    </location>
</feature>
<keyword evidence="2" id="KW-1133">Transmembrane helix</keyword>
<dbReference type="PANTHER" id="PTHR47518">
    <property type="entry name" value="SERPENTINE RECEPTOR CLASS EPSILON-13-RELATED"/>
    <property type="match status" value="1"/>
</dbReference>
<evidence type="ECO:0008006" key="5">
    <source>
        <dbReference type="Google" id="ProtNLM"/>
    </source>
</evidence>
<evidence type="ECO:0000256" key="2">
    <source>
        <dbReference type="SAM" id="Phobius"/>
    </source>
</evidence>
<sequence length="345" mass="40346">MHFTVGLSTVRLSTSVRLSSLSDCPTVRLSNCPIVHCPIVREPLLIILNVLRFEVLLENFLTGQMVLTNVGVWQTRATMAPIYFRNYLAHVLVIERLMATLWAQNYETRRNWHFSAIWFSFVTGLTTLNILHTVPQQTDFLTWLTFGFVLALALIELFLFAFLWKLNIQNYQRKWSKIQNLSERYQLSENVRTTKQMLVPLLLHLINLCLGSAVTTIAFYRPFANKFLYDFLGQFIFPAVSVSNFLIELTMILFHPFLRRRLGKTIEKVRNAHKHWRSVGHANNRIGTTTEQRDNGEQQMVILVNLHGEKLRTEPISQTEHFELLRKAWEEMDKRSEKPTERIVN</sequence>
<dbReference type="PANTHER" id="PTHR47518:SF9">
    <property type="entry name" value="SERPENTINE RECEPTOR, CLASS T"/>
    <property type="match status" value="1"/>
</dbReference>
<dbReference type="EMBL" id="JBICBT010000550">
    <property type="protein sequence ID" value="KAL3110009.1"/>
    <property type="molecule type" value="Genomic_DNA"/>
</dbReference>
<comment type="similarity">
    <text evidence="1">Belongs to the nematode receptor-like protein sre family.</text>
</comment>
<feature type="transmembrane region" description="Helical" evidence="2">
    <location>
        <begin position="140"/>
        <end position="164"/>
    </location>
</feature>
<dbReference type="Proteomes" id="UP001620626">
    <property type="component" value="Unassembled WGS sequence"/>
</dbReference>
<gene>
    <name evidence="3" type="ORF">niasHT_016508</name>
</gene>
<reference evidence="3 4" key="1">
    <citation type="submission" date="2024-10" db="EMBL/GenBank/DDBJ databases">
        <authorList>
            <person name="Kim D."/>
        </authorList>
    </citation>
    <scope>NUCLEOTIDE SEQUENCE [LARGE SCALE GENOMIC DNA]</scope>
    <source>
        <strain evidence="3">BH-2024</strain>
    </source>
</reference>
<organism evidence="3 4">
    <name type="scientific">Heterodera trifolii</name>
    <dbReference type="NCBI Taxonomy" id="157864"/>
    <lineage>
        <taxon>Eukaryota</taxon>
        <taxon>Metazoa</taxon>
        <taxon>Ecdysozoa</taxon>
        <taxon>Nematoda</taxon>
        <taxon>Chromadorea</taxon>
        <taxon>Rhabditida</taxon>
        <taxon>Tylenchina</taxon>
        <taxon>Tylenchomorpha</taxon>
        <taxon>Tylenchoidea</taxon>
        <taxon>Heteroderidae</taxon>
        <taxon>Heteroderinae</taxon>
        <taxon>Heterodera</taxon>
    </lineage>
</organism>
<keyword evidence="2" id="KW-0812">Transmembrane</keyword>
<keyword evidence="2" id="KW-0472">Membrane</keyword>
<name>A0ABD2L4B7_9BILA</name>
<dbReference type="AlphaFoldDB" id="A0ABD2L4B7"/>
<evidence type="ECO:0000256" key="1">
    <source>
        <dbReference type="ARBA" id="ARBA00006803"/>
    </source>
</evidence>
<dbReference type="InterPro" id="IPR004151">
    <property type="entry name" value="7TM_GPCR_serpentine_rcpt_Sre"/>
</dbReference>
<comment type="caution">
    <text evidence="3">The sequence shown here is derived from an EMBL/GenBank/DDBJ whole genome shotgun (WGS) entry which is preliminary data.</text>
</comment>
<accession>A0ABD2L4B7</accession>
<feature type="transmembrane region" description="Helical" evidence="2">
    <location>
        <begin position="235"/>
        <end position="258"/>
    </location>
</feature>
<protein>
    <recommendedName>
        <fullName evidence="5">Gustatory receptor</fullName>
    </recommendedName>
</protein>
<proteinExistence type="inferred from homology"/>
<evidence type="ECO:0000313" key="3">
    <source>
        <dbReference type="EMBL" id="KAL3110009.1"/>
    </source>
</evidence>
<dbReference type="Pfam" id="PF03125">
    <property type="entry name" value="Sre"/>
    <property type="match status" value="1"/>
</dbReference>
<feature type="transmembrane region" description="Helical" evidence="2">
    <location>
        <begin position="201"/>
        <end position="223"/>
    </location>
</feature>
<evidence type="ECO:0000313" key="4">
    <source>
        <dbReference type="Proteomes" id="UP001620626"/>
    </source>
</evidence>